<proteinExistence type="predicted"/>
<reference evidence="2" key="1">
    <citation type="submission" date="2020-05" db="EMBL/GenBank/DDBJ databases">
        <authorList>
            <person name="Chiriac C."/>
            <person name="Salcher M."/>
            <person name="Ghai R."/>
            <person name="Kavagutti S V."/>
        </authorList>
    </citation>
    <scope>NUCLEOTIDE SEQUENCE</scope>
</reference>
<dbReference type="EMBL" id="LR796874">
    <property type="protein sequence ID" value="CAB4172015.1"/>
    <property type="molecule type" value="Genomic_DNA"/>
</dbReference>
<sequence length="162" mass="18527">MTKLSGVLGNKYQSKRQQIFTRSFELGGHTFKVRIPFVAESDGMFQRIMNPDEAHIQRLYEQMSEPLLRFKDEATPEMEIEFTATDVLVKGRSMREAAKNKAMTENKITEYIKLLIPEDETANMDDITFADIEAEFPSSVQIALIEKIAEAISPTYREARGN</sequence>
<evidence type="ECO:0000313" key="1">
    <source>
        <dbReference type="EMBL" id="CAB4172015.1"/>
    </source>
</evidence>
<evidence type="ECO:0000313" key="2">
    <source>
        <dbReference type="EMBL" id="CAB4199757.1"/>
    </source>
</evidence>
<name>A0A6J5RZ01_9CAUD</name>
<gene>
    <name evidence="2" type="ORF">UFOVP1348_9</name>
    <name evidence="1" type="ORF">UFOVP924_38</name>
</gene>
<dbReference type="EMBL" id="LR797303">
    <property type="protein sequence ID" value="CAB4199757.1"/>
    <property type="molecule type" value="Genomic_DNA"/>
</dbReference>
<accession>A0A6J5RZ01</accession>
<protein>
    <submittedName>
        <fullName evidence="2">Uncharacterized protein</fullName>
    </submittedName>
</protein>
<organism evidence="2">
    <name type="scientific">uncultured Caudovirales phage</name>
    <dbReference type="NCBI Taxonomy" id="2100421"/>
    <lineage>
        <taxon>Viruses</taxon>
        <taxon>Duplodnaviria</taxon>
        <taxon>Heunggongvirae</taxon>
        <taxon>Uroviricota</taxon>
        <taxon>Caudoviricetes</taxon>
        <taxon>Peduoviridae</taxon>
        <taxon>Maltschvirus</taxon>
        <taxon>Maltschvirus maltsch</taxon>
    </lineage>
</organism>